<dbReference type="EMBL" id="VBAN01000295">
    <property type="protein sequence ID" value="TMI79870.1"/>
    <property type="molecule type" value="Genomic_DNA"/>
</dbReference>
<keyword evidence="1" id="KW-0472">Membrane</keyword>
<comment type="caution">
    <text evidence="2">The sequence shown here is derived from an EMBL/GenBank/DDBJ whole genome shotgun (WGS) entry which is preliminary data.</text>
</comment>
<name>A0A537J8P5_9BACT</name>
<evidence type="ECO:0000313" key="3">
    <source>
        <dbReference type="Proteomes" id="UP000318093"/>
    </source>
</evidence>
<keyword evidence="1" id="KW-0812">Transmembrane</keyword>
<sequence>MTRKILAASGALGAYLVVIPLLLRDSPYLLGVVTTASMLSFISLGVWLTFAIG</sequence>
<reference evidence="2 3" key="1">
    <citation type="journal article" date="2019" name="Nat. Microbiol.">
        <title>Mediterranean grassland soil C-N compound turnover is dependent on rainfall and depth, and is mediated by genomically divergent microorganisms.</title>
        <authorList>
            <person name="Diamond S."/>
            <person name="Andeer P.F."/>
            <person name="Li Z."/>
            <person name="Crits-Christoph A."/>
            <person name="Burstein D."/>
            <person name="Anantharaman K."/>
            <person name="Lane K.R."/>
            <person name="Thomas B.C."/>
            <person name="Pan C."/>
            <person name="Northen T.R."/>
            <person name="Banfield J.F."/>
        </authorList>
    </citation>
    <scope>NUCLEOTIDE SEQUENCE [LARGE SCALE GENOMIC DNA]</scope>
    <source>
        <strain evidence="2">NP_6</strain>
    </source>
</reference>
<organism evidence="2 3">
    <name type="scientific">Candidatus Segetimicrobium genomatis</name>
    <dbReference type="NCBI Taxonomy" id="2569760"/>
    <lineage>
        <taxon>Bacteria</taxon>
        <taxon>Bacillati</taxon>
        <taxon>Candidatus Sysuimicrobiota</taxon>
        <taxon>Candidatus Sysuimicrobiia</taxon>
        <taxon>Candidatus Sysuimicrobiales</taxon>
        <taxon>Candidatus Segetimicrobiaceae</taxon>
        <taxon>Candidatus Segetimicrobium</taxon>
    </lineage>
</organism>
<proteinExistence type="predicted"/>
<dbReference type="AlphaFoldDB" id="A0A537J8P5"/>
<keyword evidence="1" id="KW-1133">Transmembrane helix</keyword>
<protein>
    <submittedName>
        <fullName evidence="2">Branched-chain amino acid ABC transporter permease</fullName>
    </submittedName>
</protein>
<accession>A0A537J8P5</accession>
<feature type="transmembrane region" description="Helical" evidence="1">
    <location>
        <begin position="29"/>
        <end position="52"/>
    </location>
</feature>
<evidence type="ECO:0000313" key="2">
    <source>
        <dbReference type="EMBL" id="TMI79870.1"/>
    </source>
</evidence>
<feature type="transmembrane region" description="Helical" evidence="1">
    <location>
        <begin position="5"/>
        <end position="23"/>
    </location>
</feature>
<feature type="non-terminal residue" evidence="2">
    <location>
        <position position="53"/>
    </location>
</feature>
<evidence type="ECO:0000256" key="1">
    <source>
        <dbReference type="SAM" id="Phobius"/>
    </source>
</evidence>
<gene>
    <name evidence="2" type="ORF">E6H03_09450</name>
</gene>
<dbReference type="Proteomes" id="UP000318093">
    <property type="component" value="Unassembled WGS sequence"/>
</dbReference>